<gene>
    <name evidence="2" type="ORF">POM88_045008</name>
</gene>
<dbReference type="EMBL" id="JAUIZM010000010">
    <property type="protein sequence ID" value="KAK1360534.1"/>
    <property type="molecule type" value="Genomic_DNA"/>
</dbReference>
<sequence length="260" mass="28584">MEFTHQRNKGNSINEMKNKAINETHLHAINESLLLFYIIDKVIVTVSNWALGSDHNKHEDKSKDLQGPLDKGMKSKLLAGPDKEPIRIGNFTLEQLAGMCAEIPTDSDFEEMEDSGSNACLKRLNAEKESEFASKLSGLQTEFLKVEKRANDLDEVNKQLVLENAKSREAVISDFKGGPEYDQDVADAAAPEILRASLVSERHVKTDPNANWDSFVGEFLAAKLALEQGKGEPQPYDGPVPSFLPASSNPVVPSPDDHGA</sequence>
<comment type="caution">
    <text evidence="2">The sequence shown here is derived from an EMBL/GenBank/DDBJ whole genome shotgun (WGS) entry which is preliminary data.</text>
</comment>
<accession>A0AAD8H4Z6</accession>
<reference evidence="2" key="1">
    <citation type="submission" date="2023-02" db="EMBL/GenBank/DDBJ databases">
        <title>Genome of toxic invasive species Heracleum sosnowskyi carries increased number of genes despite the absence of recent whole-genome duplications.</title>
        <authorList>
            <person name="Schelkunov M."/>
            <person name="Shtratnikova V."/>
            <person name="Makarenko M."/>
            <person name="Klepikova A."/>
            <person name="Omelchenko D."/>
            <person name="Novikova G."/>
            <person name="Obukhova E."/>
            <person name="Bogdanov V."/>
            <person name="Penin A."/>
            <person name="Logacheva M."/>
        </authorList>
    </citation>
    <scope>NUCLEOTIDE SEQUENCE</scope>
    <source>
        <strain evidence="2">Hsosn_3</strain>
        <tissue evidence="2">Leaf</tissue>
    </source>
</reference>
<feature type="region of interest" description="Disordered" evidence="1">
    <location>
        <begin position="229"/>
        <end position="260"/>
    </location>
</feature>
<protein>
    <submittedName>
        <fullName evidence="2">Uncharacterized protein</fullName>
    </submittedName>
</protein>
<name>A0AAD8H4Z6_9APIA</name>
<evidence type="ECO:0000256" key="1">
    <source>
        <dbReference type="SAM" id="MobiDB-lite"/>
    </source>
</evidence>
<dbReference type="Proteomes" id="UP001237642">
    <property type="component" value="Unassembled WGS sequence"/>
</dbReference>
<keyword evidence="3" id="KW-1185">Reference proteome</keyword>
<evidence type="ECO:0000313" key="3">
    <source>
        <dbReference type="Proteomes" id="UP001237642"/>
    </source>
</evidence>
<dbReference type="AlphaFoldDB" id="A0AAD8H4Z6"/>
<reference evidence="2" key="2">
    <citation type="submission" date="2023-05" db="EMBL/GenBank/DDBJ databases">
        <authorList>
            <person name="Schelkunov M.I."/>
        </authorList>
    </citation>
    <scope>NUCLEOTIDE SEQUENCE</scope>
    <source>
        <strain evidence="2">Hsosn_3</strain>
        <tissue evidence="2">Leaf</tissue>
    </source>
</reference>
<evidence type="ECO:0000313" key="2">
    <source>
        <dbReference type="EMBL" id="KAK1360534.1"/>
    </source>
</evidence>
<proteinExistence type="predicted"/>
<organism evidence="2 3">
    <name type="scientific">Heracleum sosnowskyi</name>
    <dbReference type="NCBI Taxonomy" id="360622"/>
    <lineage>
        <taxon>Eukaryota</taxon>
        <taxon>Viridiplantae</taxon>
        <taxon>Streptophyta</taxon>
        <taxon>Embryophyta</taxon>
        <taxon>Tracheophyta</taxon>
        <taxon>Spermatophyta</taxon>
        <taxon>Magnoliopsida</taxon>
        <taxon>eudicotyledons</taxon>
        <taxon>Gunneridae</taxon>
        <taxon>Pentapetalae</taxon>
        <taxon>asterids</taxon>
        <taxon>campanulids</taxon>
        <taxon>Apiales</taxon>
        <taxon>Apiaceae</taxon>
        <taxon>Apioideae</taxon>
        <taxon>apioid superclade</taxon>
        <taxon>Tordylieae</taxon>
        <taxon>Tordyliinae</taxon>
        <taxon>Heracleum</taxon>
    </lineage>
</organism>